<dbReference type="RefSeq" id="WP_342713988.1">
    <property type="nucleotide sequence ID" value="NZ_FOZK01000004.1"/>
</dbReference>
<reference evidence="3 4" key="1">
    <citation type="submission" date="2016-10" db="EMBL/GenBank/DDBJ databases">
        <authorList>
            <person name="de Groot N.N."/>
        </authorList>
    </citation>
    <scope>NUCLEOTIDE SEQUENCE [LARGE SCALE GENOMIC DNA]</scope>
    <source>
        <strain evidence="3 4">CGMCC 1.10457</strain>
    </source>
</reference>
<feature type="domain" description="DUF7968" evidence="2">
    <location>
        <begin position="66"/>
        <end position="136"/>
    </location>
</feature>
<protein>
    <recommendedName>
        <fullName evidence="2">DUF7968 domain-containing protein</fullName>
    </recommendedName>
</protein>
<dbReference type="EMBL" id="FOZK01000004">
    <property type="protein sequence ID" value="SFS10202.1"/>
    <property type="molecule type" value="Genomic_DNA"/>
</dbReference>
<evidence type="ECO:0000313" key="3">
    <source>
        <dbReference type="EMBL" id="SFS10202.1"/>
    </source>
</evidence>
<organism evidence="3 4">
    <name type="scientific">Halomicrobium zhouii</name>
    <dbReference type="NCBI Taxonomy" id="767519"/>
    <lineage>
        <taxon>Archaea</taxon>
        <taxon>Methanobacteriati</taxon>
        <taxon>Methanobacteriota</taxon>
        <taxon>Stenosarchaea group</taxon>
        <taxon>Halobacteria</taxon>
        <taxon>Halobacteriales</taxon>
        <taxon>Haloarculaceae</taxon>
        <taxon>Halomicrobium</taxon>
    </lineage>
</organism>
<dbReference type="Pfam" id="PF25922">
    <property type="entry name" value="DUF7968"/>
    <property type="match status" value="1"/>
</dbReference>
<evidence type="ECO:0000256" key="1">
    <source>
        <dbReference type="SAM" id="MobiDB-lite"/>
    </source>
</evidence>
<dbReference type="STRING" id="767519.SAMN05216559_3680"/>
<proteinExistence type="predicted"/>
<accession>A0A1I6M3U0</accession>
<name>A0A1I6M3U0_9EURY</name>
<evidence type="ECO:0000259" key="2">
    <source>
        <dbReference type="Pfam" id="PF25922"/>
    </source>
</evidence>
<sequence>MPSATSGTDERVDETNDDGTDNRVDRRPEDRIDPSAVPDQADRVVVSFRAPEAEPDENDSWWIADSAWLRDGMTDPTYLRYLRYAHAGPVAVGDEWAEFVNCGCASPEDVVLRVERIDGGAAIGADTTIDVVARKDVVEADGDPTAETDL</sequence>
<gene>
    <name evidence="3" type="ORF">SAMN05216559_3680</name>
</gene>
<dbReference type="InterPro" id="IPR058274">
    <property type="entry name" value="DUF7968"/>
</dbReference>
<dbReference type="AlphaFoldDB" id="A0A1I6M3U0"/>
<feature type="region of interest" description="Disordered" evidence="1">
    <location>
        <begin position="1"/>
        <end position="42"/>
    </location>
</feature>
<dbReference type="Proteomes" id="UP000199062">
    <property type="component" value="Unassembled WGS sequence"/>
</dbReference>
<feature type="compositionally biased region" description="Basic and acidic residues" evidence="1">
    <location>
        <begin position="8"/>
        <end position="33"/>
    </location>
</feature>
<evidence type="ECO:0000313" key="4">
    <source>
        <dbReference type="Proteomes" id="UP000199062"/>
    </source>
</evidence>
<keyword evidence="4" id="KW-1185">Reference proteome</keyword>